<dbReference type="STRING" id="4097.A0A1S3X3J6"/>
<dbReference type="OrthoDB" id="1303689at2759"/>
<accession>A0A1S3X3J6</accession>
<evidence type="ECO:0000313" key="2">
    <source>
        <dbReference type="RefSeq" id="XP_016434560.1"/>
    </source>
</evidence>
<dbReference type="InterPro" id="IPR043502">
    <property type="entry name" value="DNA/RNA_pol_sf"/>
</dbReference>
<name>A0A1S3X3J6_TOBAC</name>
<proteinExistence type="predicted"/>
<dbReference type="SUPFAM" id="SSF56672">
    <property type="entry name" value="DNA/RNA polymerases"/>
    <property type="match status" value="1"/>
</dbReference>
<gene>
    <name evidence="2" type="primary">LOC107760940</name>
</gene>
<dbReference type="PaxDb" id="4097-A0A1S3X3J6"/>
<dbReference type="KEGG" id="nta:107760940"/>
<dbReference type="RefSeq" id="XP_016434560.1">
    <property type="nucleotide sequence ID" value="XM_016579074.1"/>
</dbReference>
<organism evidence="2">
    <name type="scientific">Nicotiana tabacum</name>
    <name type="common">Common tobacco</name>
    <dbReference type="NCBI Taxonomy" id="4097"/>
    <lineage>
        <taxon>Eukaryota</taxon>
        <taxon>Viridiplantae</taxon>
        <taxon>Streptophyta</taxon>
        <taxon>Embryophyta</taxon>
        <taxon>Tracheophyta</taxon>
        <taxon>Spermatophyta</taxon>
        <taxon>Magnoliopsida</taxon>
        <taxon>eudicotyledons</taxon>
        <taxon>Gunneridae</taxon>
        <taxon>Pentapetalae</taxon>
        <taxon>asterids</taxon>
        <taxon>lamiids</taxon>
        <taxon>Solanales</taxon>
        <taxon>Solanaceae</taxon>
        <taxon>Nicotianoideae</taxon>
        <taxon>Nicotianeae</taxon>
        <taxon>Nicotiana</taxon>
    </lineage>
</organism>
<dbReference type="AlphaFoldDB" id="A0A1S3X3J6"/>
<dbReference type="Pfam" id="PF07727">
    <property type="entry name" value="RVT_2"/>
    <property type="match status" value="1"/>
</dbReference>
<feature type="domain" description="Reverse transcriptase Ty1/copia-type" evidence="1">
    <location>
        <begin position="30"/>
        <end position="126"/>
    </location>
</feature>
<evidence type="ECO:0000259" key="1">
    <source>
        <dbReference type="Pfam" id="PF07727"/>
    </source>
</evidence>
<sequence>MHSYRETCHKKFTWPYHKVSKDRESRSQSVFDYSLFTKKSGVHIVEILIYVDNLLLTSSSKVLIDEAEIVLHQEFKVKDLGELRYFLGIEVIRSKHGILLNHKKYTLELIFEMGISVAKPAVTPLEVNQRLASVEFDKIAGLQSSDPLVDVTSYQKLIGKLLYLTLTRPDICYAVQSLS</sequence>
<reference evidence="2" key="1">
    <citation type="submission" date="2025-08" db="UniProtKB">
        <authorList>
            <consortium name="RefSeq"/>
        </authorList>
    </citation>
    <scope>IDENTIFICATION</scope>
</reference>
<dbReference type="InterPro" id="IPR013103">
    <property type="entry name" value="RVT_2"/>
</dbReference>
<protein>
    <submittedName>
        <fullName evidence="2">Uncharacterized mitochondrial protein AtMg00810-like</fullName>
    </submittedName>
</protein>